<sequence length="379" mass="43577">MYILLLEIKKILNWKTLLSMIFVNVILYYFLIDFEIKQFPNGRPALDSYRIGVEMVKDYGPGMNEAERADFKEKYLHEVSKADRLIRGREDFKAAGIHSYKDFQNINMDDEEKMKIHDKVFFNEGLNLFWELQERESLLDFHEHQTEILDNELSRADSSGKILINELKKSGQFSLYPEQSLMNFEAIIKNIAIAILISVVMVVSPIFLQDKIKHIRDLQYPSKIGRKLFKKKFAAGVISSLIVMTGLMAVYMKIYSSNNPSVFFDVPLNSFVGPLYWHHLTFFQYILLSIIAIYLLGLVIAAISMLVSNLAPSFIVLIGLQVIITLIVLIFGLKYMLGLILAMVLPIWLVPVCYILVIALTVISTAIMWTKEKKSDILI</sequence>
<dbReference type="AlphaFoldDB" id="A0A370GCB2"/>
<keyword evidence="1" id="KW-0472">Membrane</keyword>
<organism evidence="2 3">
    <name type="scientific">Falsibacillus pallidus</name>
    <dbReference type="NCBI Taxonomy" id="493781"/>
    <lineage>
        <taxon>Bacteria</taxon>
        <taxon>Bacillati</taxon>
        <taxon>Bacillota</taxon>
        <taxon>Bacilli</taxon>
        <taxon>Bacillales</taxon>
        <taxon>Bacillaceae</taxon>
        <taxon>Falsibacillus</taxon>
    </lineage>
</organism>
<keyword evidence="1" id="KW-1133">Transmembrane helix</keyword>
<proteinExistence type="predicted"/>
<feature type="transmembrane region" description="Helical" evidence="1">
    <location>
        <begin position="233"/>
        <end position="254"/>
    </location>
</feature>
<feature type="transmembrane region" description="Helical" evidence="1">
    <location>
        <begin position="314"/>
        <end position="333"/>
    </location>
</feature>
<dbReference type="Proteomes" id="UP000255326">
    <property type="component" value="Unassembled WGS sequence"/>
</dbReference>
<evidence type="ECO:0008006" key="4">
    <source>
        <dbReference type="Google" id="ProtNLM"/>
    </source>
</evidence>
<dbReference type="OrthoDB" id="2199615at2"/>
<accession>A0A370GCB2</accession>
<evidence type="ECO:0000256" key="1">
    <source>
        <dbReference type="SAM" id="Phobius"/>
    </source>
</evidence>
<gene>
    <name evidence="2" type="ORF">DFR59_1081</name>
</gene>
<reference evidence="2 3" key="1">
    <citation type="submission" date="2018-07" db="EMBL/GenBank/DDBJ databases">
        <title>Genomic Encyclopedia of Type Strains, Phase IV (KMG-IV): sequencing the most valuable type-strain genomes for metagenomic binning, comparative biology and taxonomic classification.</title>
        <authorList>
            <person name="Goeker M."/>
        </authorList>
    </citation>
    <scope>NUCLEOTIDE SEQUENCE [LARGE SCALE GENOMIC DNA]</scope>
    <source>
        <strain evidence="2 3">DSM 25281</strain>
    </source>
</reference>
<feature type="transmembrane region" description="Helical" evidence="1">
    <location>
        <begin position="187"/>
        <end position="208"/>
    </location>
</feature>
<keyword evidence="3" id="KW-1185">Reference proteome</keyword>
<feature type="transmembrane region" description="Helical" evidence="1">
    <location>
        <begin position="12"/>
        <end position="31"/>
    </location>
</feature>
<comment type="caution">
    <text evidence="2">The sequence shown here is derived from an EMBL/GenBank/DDBJ whole genome shotgun (WGS) entry which is preliminary data.</text>
</comment>
<evidence type="ECO:0000313" key="2">
    <source>
        <dbReference type="EMBL" id="RDI41351.1"/>
    </source>
</evidence>
<dbReference type="RefSeq" id="WP_114746018.1">
    <property type="nucleotide sequence ID" value="NZ_QQAY01000008.1"/>
</dbReference>
<feature type="transmembrane region" description="Helical" evidence="1">
    <location>
        <begin position="339"/>
        <end position="369"/>
    </location>
</feature>
<keyword evidence="1" id="KW-0812">Transmembrane</keyword>
<feature type="transmembrane region" description="Helical" evidence="1">
    <location>
        <begin position="282"/>
        <end position="307"/>
    </location>
</feature>
<evidence type="ECO:0000313" key="3">
    <source>
        <dbReference type="Proteomes" id="UP000255326"/>
    </source>
</evidence>
<dbReference type="EMBL" id="QQAY01000008">
    <property type="protein sequence ID" value="RDI41351.1"/>
    <property type="molecule type" value="Genomic_DNA"/>
</dbReference>
<name>A0A370GCB2_9BACI</name>
<protein>
    <recommendedName>
        <fullName evidence="4">ABC-2 family transporter</fullName>
    </recommendedName>
</protein>